<feature type="transmembrane region" description="Helical" evidence="1">
    <location>
        <begin position="71"/>
        <end position="90"/>
    </location>
</feature>
<feature type="transmembrane region" description="Helical" evidence="1">
    <location>
        <begin position="125"/>
        <end position="143"/>
    </location>
</feature>
<reference evidence="3 4" key="1">
    <citation type="submission" date="2023-01" db="EMBL/GenBank/DDBJ databases">
        <title>Thalassococcus onchidii sp. nov., isolated from a marine invertebrate from the South China Sea.</title>
        <authorList>
            <person name="Xu S."/>
            <person name="Liu Z."/>
            <person name="Xu Y."/>
        </authorList>
    </citation>
    <scope>NUCLEOTIDE SEQUENCE [LARGE SCALE GENOMIC DNA]</scope>
    <source>
        <strain evidence="3 4">KCTC 32084</strain>
    </source>
</reference>
<dbReference type="PANTHER" id="PTHR22911:SF135">
    <property type="entry name" value="BLR4310 PROTEIN"/>
    <property type="match status" value="1"/>
</dbReference>
<dbReference type="PANTHER" id="PTHR22911">
    <property type="entry name" value="ACYL-MALONYL CONDENSING ENZYME-RELATED"/>
    <property type="match status" value="1"/>
</dbReference>
<feature type="transmembrane region" description="Helical" evidence="1">
    <location>
        <begin position="178"/>
        <end position="197"/>
    </location>
</feature>
<dbReference type="EMBL" id="JAQIOY010000002">
    <property type="protein sequence ID" value="MDA7424624.1"/>
    <property type="molecule type" value="Genomic_DNA"/>
</dbReference>
<feature type="transmembrane region" description="Helical" evidence="1">
    <location>
        <begin position="96"/>
        <end position="116"/>
    </location>
</feature>
<proteinExistence type="predicted"/>
<protein>
    <submittedName>
        <fullName evidence="3">DMT family transporter</fullName>
    </submittedName>
</protein>
<dbReference type="InterPro" id="IPR000620">
    <property type="entry name" value="EamA_dom"/>
</dbReference>
<dbReference type="Gene3D" id="1.10.3730.20">
    <property type="match status" value="2"/>
</dbReference>
<keyword evidence="1" id="KW-1133">Transmembrane helix</keyword>
<feature type="transmembrane region" description="Helical" evidence="1">
    <location>
        <begin position="34"/>
        <end position="59"/>
    </location>
</feature>
<gene>
    <name evidence="3" type="ORF">PFY00_07800</name>
</gene>
<dbReference type="Pfam" id="PF00892">
    <property type="entry name" value="EamA"/>
    <property type="match status" value="2"/>
</dbReference>
<dbReference type="Proteomes" id="UP001210720">
    <property type="component" value="Unassembled WGS sequence"/>
</dbReference>
<organism evidence="3 4">
    <name type="scientific">Thalassococcus lentus</name>
    <dbReference type="NCBI Taxonomy" id="1210524"/>
    <lineage>
        <taxon>Bacteria</taxon>
        <taxon>Pseudomonadati</taxon>
        <taxon>Pseudomonadota</taxon>
        <taxon>Alphaproteobacteria</taxon>
        <taxon>Rhodobacterales</taxon>
        <taxon>Roseobacteraceae</taxon>
        <taxon>Thalassococcus</taxon>
    </lineage>
</organism>
<evidence type="ECO:0000259" key="2">
    <source>
        <dbReference type="Pfam" id="PF00892"/>
    </source>
</evidence>
<feature type="transmembrane region" description="Helical" evidence="1">
    <location>
        <begin position="209"/>
        <end position="229"/>
    </location>
</feature>
<keyword evidence="4" id="KW-1185">Reference proteome</keyword>
<evidence type="ECO:0000313" key="3">
    <source>
        <dbReference type="EMBL" id="MDA7424624.1"/>
    </source>
</evidence>
<feature type="domain" description="EamA" evidence="2">
    <location>
        <begin position="150"/>
        <end position="275"/>
    </location>
</feature>
<name>A0ABT4XRP4_9RHOB</name>
<dbReference type="RefSeq" id="WP_271431976.1">
    <property type="nucleotide sequence ID" value="NZ_JAQIOY010000002.1"/>
</dbReference>
<dbReference type="InterPro" id="IPR037185">
    <property type="entry name" value="EmrE-like"/>
</dbReference>
<keyword evidence="1" id="KW-0812">Transmembrane</keyword>
<accession>A0ABT4XRP4</accession>
<feature type="transmembrane region" description="Helical" evidence="1">
    <location>
        <begin position="263"/>
        <end position="281"/>
    </location>
</feature>
<keyword evidence="1" id="KW-0472">Membrane</keyword>
<evidence type="ECO:0000256" key="1">
    <source>
        <dbReference type="SAM" id="Phobius"/>
    </source>
</evidence>
<feature type="domain" description="EamA" evidence="2">
    <location>
        <begin position="9"/>
        <end position="139"/>
    </location>
</feature>
<comment type="caution">
    <text evidence="3">The sequence shown here is derived from an EMBL/GenBank/DDBJ whole genome shotgun (WGS) entry which is preliminary data.</text>
</comment>
<evidence type="ECO:0000313" key="4">
    <source>
        <dbReference type="Proteomes" id="UP001210720"/>
    </source>
</evidence>
<dbReference type="SUPFAM" id="SSF103481">
    <property type="entry name" value="Multidrug resistance efflux transporter EmrE"/>
    <property type="match status" value="2"/>
</dbReference>
<sequence>MQHNPIRAIGIMVLGMALLAMSDAFIKQSSRHASLGQIMLMMSLGGTFLFVVVTRLRGISLWTSDARHPMVLLRGTFEIVGAIGMITSIAHVPLSVFAAIMQAAPLVVTLGASLFLGEQVGWRRWAAIAVGLIGMLIVIRPFGSGFTGYELFAVLGVSGLAARDLVTRLAPPHVPALFLSTWGFASTLIPGVLLLGLSGEAINWQPSALWPILGAIIVTTTGYFGVTVAMRMAPASIVSPFRYSRLIFTTGLGIAFFGDRPDFWTLVGAALILAAGLYSFLRERRLAQS</sequence>